<accession>A0A135NY63</accession>
<comment type="similarity">
    <text evidence="1">Belongs to the RutC family.</text>
</comment>
<protein>
    <submittedName>
        <fullName evidence="2">Reactive intermediate/imine deaminase</fullName>
    </submittedName>
</protein>
<dbReference type="InterPro" id="IPR006175">
    <property type="entry name" value="YjgF/YER057c/UK114"/>
</dbReference>
<evidence type="ECO:0000256" key="1">
    <source>
        <dbReference type="ARBA" id="ARBA00010552"/>
    </source>
</evidence>
<dbReference type="InterPro" id="IPR006056">
    <property type="entry name" value="RidA"/>
</dbReference>
<dbReference type="SUPFAM" id="SSF55298">
    <property type="entry name" value="YjgF-like"/>
    <property type="match status" value="1"/>
</dbReference>
<dbReference type="GO" id="GO:0019239">
    <property type="term" value="F:deaminase activity"/>
    <property type="evidence" value="ECO:0007669"/>
    <property type="project" value="TreeGrafter"/>
</dbReference>
<comment type="caution">
    <text evidence="2">The sequence shown here is derived from an EMBL/GenBank/DDBJ whole genome shotgun (WGS) entry which is preliminary data.</text>
</comment>
<evidence type="ECO:0000313" key="3">
    <source>
        <dbReference type="Proteomes" id="UP000070498"/>
    </source>
</evidence>
<dbReference type="OrthoDB" id="583118at2"/>
<dbReference type="EMBL" id="LNUW01000038">
    <property type="protein sequence ID" value="KXG84100.1"/>
    <property type="molecule type" value="Genomic_DNA"/>
</dbReference>
<dbReference type="CDD" id="cd00448">
    <property type="entry name" value="YjgF_YER057c_UK114_family"/>
    <property type="match status" value="1"/>
</dbReference>
<keyword evidence="3" id="KW-1185">Reference proteome</keyword>
<gene>
    <name evidence="2" type="ORF">ATO67_13925</name>
</gene>
<dbReference type="PANTHER" id="PTHR11803:SF39">
    <property type="entry name" value="2-IMINOBUTANOATE_2-IMINOPROPANOATE DEAMINASE"/>
    <property type="match status" value="1"/>
</dbReference>
<dbReference type="FunFam" id="3.30.1330.40:FF:000001">
    <property type="entry name" value="L-PSP family endoribonuclease"/>
    <property type="match status" value="1"/>
</dbReference>
<evidence type="ECO:0000313" key="2">
    <source>
        <dbReference type="EMBL" id="KXG84100.1"/>
    </source>
</evidence>
<dbReference type="AlphaFoldDB" id="A0A135NY63"/>
<dbReference type="PANTHER" id="PTHR11803">
    <property type="entry name" value="2-IMINOBUTANOATE/2-IMINOPROPANOATE DEAMINASE RIDA"/>
    <property type="match status" value="1"/>
</dbReference>
<dbReference type="NCBIfam" id="TIGR00004">
    <property type="entry name" value="Rid family detoxifying hydrolase"/>
    <property type="match status" value="1"/>
</dbReference>
<dbReference type="InterPro" id="IPR035959">
    <property type="entry name" value="RutC-like_sf"/>
</dbReference>
<dbReference type="Proteomes" id="UP000070498">
    <property type="component" value="Unassembled WGS sequence"/>
</dbReference>
<dbReference type="GO" id="GO:0005829">
    <property type="term" value="C:cytosol"/>
    <property type="evidence" value="ECO:0007669"/>
    <property type="project" value="TreeGrafter"/>
</dbReference>
<dbReference type="RefSeq" id="WP_067650100.1">
    <property type="nucleotide sequence ID" value="NZ_KQ961030.1"/>
</dbReference>
<organism evidence="2 3">
    <name type="scientific">Agrobacterium bohemicum</name>
    <dbReference type="NCBI Taxonomy" id="2052828"/>
    <lineage>
        <taxon>Bacteria</taxon>
        <taxon>Pseudomonadati</taxon>
        <taxon>Pseudomonadota</taxon>
        <taxon>Alphaproteobacteria</taxon>
        <taxon>Hyphomicrobiales</taxon>
        <taxon>Rhizobiaceae</taxon>
        <taxon>Rhizobium/Agrobacterium group</taxon>
        <taxon>Agrobacterium</taxon>
    </lineage>
</organism>
<sequence length="128" mass="13429">MSNSNVITTDRAPAAIGPYSQARVHGGLLFVSGQLPIDPLTGKISSDDPAEQVKQCLTNIQAIAEAAGTSMAHCLKTTVLVTDLSRFADINAAYGQMFTAPYPARATYQVGALPLNAQIEVEAVIAII</sequence>
<proteinExistence type="inferred from homology"/>
<reference evidence="2 3" key="1">
    <citation type="submission" date="2015-11" db="EMBL/GenBank/DDBJ databases">
        <title>Draft genome sequence of Agrobacterium sp. R89-1.</title>
        <authorList>
            <person name="Zahradnik J."/>
            <person name="Kyslikova E."/>
            <person name="Palyzova A."/>
            <person name="Kyslik P."/>
        </authorList>
    </citation>
    <scope>NUCLEOTIDE SEQUENCE [LARGE SCALE GENOMIC DNA]</scope>
    <source>
        <strain evidence="2 3">R89-1</strain>
    </source>
</reference>
<dbReference type="Gene3D" id="3.30.1330.40">
    <property type="entry name" value="RutC-like"/>
    <property type="match status" value="1"/>
</dbReference>
<dbReference type="STRING" id="2052828.ATO67_13925"/>
<name>A0A135NY63_9HYPH</name>
<dbReference type="Pfam" id="PF01042">
    <property type="entry name" value="Ribonuc_L-PSP"/>
    <property type="match status" value="1"/>
</dbReference>